<dbReference type="PANTHER" id="PTHR47396">
    <property type="entry name" value="TYPE I RESTRICTION ENZYME ECOKI R PROTEIN"/>
    <property type="match status" value="1"/>
</dbReference>
<dbReference type="SMART" id="SM00490">
    <property type="entry name" value="HELICc"/>
    <property type="match status" value="1"/>
</dbReference>
<evidence type="ECO:0000313" key="5">
    <source>
        <dbReference type="Proteomes" id="UP000028042"/>
    </source>
</evidence>
<feature type="domain" description="Helicase ATP-binding" evidence="1">
    <location>
        <begin position="30"/>
        <end position="200"/>
    </location>
</feature>
<name>A0A0H3J5P3_CLOPA</name>
<evidence type="ECO:0000313" key="6">
    <source>
        <dbReference type="Proteomes" id="UP000030905"/>
    </source>
</evidence>
<dbReference type="Proteomes" id="UP000030905">
    <property type="component" value="Chromosome"/>
</dbReference>
<dbReference type="Pfam" id="PF04851">
    <property type="entry name" value="ResIII"/>
    <property type="match status" value="1"/>
</dbReference>
<keyword evidence="3" id="KW-0378">Hydrolase</keyword>
<dbReference type="InterPro" id="IPR001650">
    <property type="entry name" value="Helicase_C-like"/>
</dbReference>
<dbReference type="PROSITE" id="PS51194">
    <property type="entry name" value="HELICASE_CTER"/>
    <property type="match status" value="1"/>
</dbReference>
<keyword evidence="3" id="KW-0547">Nucleotide-binding</keyword>
<dbReference type="EMBL" id="JPGY02000001">
    <property type="protein sequence ID" value="KRU11475.1"/>
    <property type="molecule type" value="Genomic_DNA"/>
</dbReference>
<dbReference type="Proteomes" id="UP000028042">
    <property type="component" value="Unassembled WGS sequence"/>
</dbReference>
<dbReference type="EMBL" id="CP009268">
    <property type="protein sequence ID" value="AJA52515.1"/>
    <property type="molecule type" value="Genomic_DNA"/>
</dbReference>
<organism evidence="3 6">
    <name type="scientific">Clostridium pasteurianum DSM 525 = ATCC 6013</name>
    <dbReference type="NCBI Taxonomy" id="1262449"/>
    <lineage>
        <taxon>Bacteria</taxon>
        <taxon>Bacillati</taxon>
        <taxon>Bacillota</taxon>
        <taxon>Clostridia</taxon>
        <taxon>Eubacteriales</taxon>
        <taxon>Clostridiaceae</taxon>
        <taxon>Clostridium</taxon>
    </lineage>
</organism>
<accession>A0A0H3J5P3</accession>
<dbReference type="GO" id="GO:0004386">
    <property type="term" value="F:helicase activity"/>
    <property type="evidence" value="ECO:0007669"/>
    <property type="project" value="UniProtKB-KW"/>
</dbReference>
<dbReference type="eggNOG" id="COG1061">
    <property type="taxonomic scope" value="Bacteria"/>
</dbReference>
<dbReference type="PROSITE" id="PS51192">
    <property type="entry name" value="HELICASE_ATP_BIND_1"/>
    <property type="match status" value="1"/>
</dbReference>
<reference evidence="4 5" key="3">
    <citation type="journal article" name="Genome Announc.">
        <title>Improved Draft Genome Sequence of Clostridium pasteurianum Strain ATCC 6013 (DSM 525) Using a Hybrid Next-Generation Sequencing Approach.</title>
        <authorList>
            <person name="Pyne M.E."/>
            <person name="Utturkar S."/>
            <person name="Brown S.D."/>
            <person name="Moo-Young M."/>
            <person name="Chung D.A."/>
            <person name="Chou C.P."/>
        </authorList>
    </citation>
    <scope>NUCLEOTIDE SEQUENCE [LARGE SCALE GENOMIC DNA]</scope>
    <source>
        <strain evidence="4 5">ATCC 6013</strain>
    </source>
</reference>
<keyword evidence="3" id="KW-0067">ATP-binding</keyword>
<sequence length="624" mass="72509">MYFIDTPCYIEGNKKLRKPQIEAYLKILSHFKSNPKEASLVVLPTGTGKSGLISIAPYGICEGRVLIITPGTVTKKSIAKTMEALEDNFWINMDVIFNIDDLPVLVPYKNELFDSELFSADIVYTNVQKLNPNFQNSLLNRVKPDFFDMIIVDEAHHAPANTWQAALNYFKDAKVLHVTGTPYRGDGLKVPGKLIHETKLSEVMEARYVKWLRNKTLSSSEIYFIDEKGKKLSIEEAKNLHDEEWVQRSVAMSDECSLEVVRSSIEELNELKKHSPNVPHKIMASACSIRHAERLYELYKSEGIEVILIHSKMPKNVQEEKFKDIELNKCNVVINVGMMGEGYDHQYLTIAALFRPYKSLNMFAQIIGRVLRAIPDEYITAYEIDNNALVIYHKELGMDKLWDYFRKETEVVDHYKKIREIDFKDDEYEKREVLYGKTIVEGEILEFKDSYSESIDFNAEYEKAKLVINDEVNKRKKELEALGWDKEDIEDAINNLIKKKTRKKSDELNKIYNEKRPLERRKMIKKILKEKIELVAIELLNKYGITEKGTELYLKFKRSLPSYTKSNTKNDGVLVIYINTKLKVKFSGRDEMEIDDLIKAEEYLDVIKLELRRILNGIQLHKNK</sequence>
<proteinExistence type="predicted"/>
<dbReference type="KEGG" id="cpae:CPAST_c24570"/>
<dbReference type="PANTHER" id="PTHR47396:SF1">
    <property type="entry name" value="ATP-DEPENDENT HELICASE IRC3-RELATED"/>
    <property type="match status" value="1"/>
</dbReference>
<evidence type="ECO:0000313" key="3">
    <source>
        <dbReference type="EMBL" id="AJA52515.1"/>
    </source>
</evidence>
<reference evidence="3 6" key="1">
    <citation type="journal article" date="2015" name="Genome Announc.">
        <title>Complete Genome Sequence of the Nitrogen-Fixing and Solvent-Producing Clostridium pasteurianum DSM 525.</title>
        <authorList>
            <person name="Poehlein A."/>
            <person name="Grosse-Honebrink A."/>
            <person name="Zhang Y."/>
            <person name="Minton N.P."/>
            <person name="Daniel R."/>
        </authorList>
    </citation>
    <scope>NUCLEOTIDE SEQUENCE [LARGE SCALE GENOMIC DNA]</scope>
    <source>
        <strain evidence="3">DSM 525</strain>
        <strain evidence="6">DSM 525 / ATCC 6013</strain>
    </source>
</reference>
<dbReference type="GO" id="GO:0005524">
    <property type="term" value="F:ATP binding"/>
    <property type="evidence" value="ECO:0007669"/>
    <property type="project" value="InterPro"/>
</dbReference>
<evidence type="ECO:0000259" key="2">
    <source>
        <dbReference type="PROSITE" id="PS51194"/>
    </source>
</evidence>
<keyword evidence="3" id="KW-0347">Helicase</keyword>
<dbReference type="Pfam" id="PF00271">
    <property type="entry name" value="Helicase_C"/>
    <property type="match status" value="1"/>
</dbReference>
<reference evidence="4" key="2">
    <citation type="submission" date="2015-10" db="EMBL/GenBank/DDBJ databases">
        <title>Improved Draft Genome Sequence of Clostridium pasteurianum Strain ATCC 6013 (DSM 525) Using a Hybrid Next-Generation Sequencing Approach.</title>
        <authorList>
            <person name="Pyne M.E."/>
            <person name="Utturkar S.M."/>
            <person name="Brown S.D."/>
            <person name="Moo-Young M."/>
            <person name="Chung D.A."/>
            <person name="Chou P.C."/>
        </authorList>
    </citation>
    <scope>NUCLEOTIDE SEQUENCE</scope>
    <source>
        <strain evidence="4">ATCC 6013</strain>
    </source>
</reference>
<dbReference type="InterPro" id="IPR050742">
    <property type="entry name" value="Helicase_Restrict-Modif_Enz"/>
</dbReference>
<dbReference type="GO" id="GO:0003677">
    <property type="term" value="F:DNA binding"/>
    <property type="evidence" value="ECO:0007669"/>
    <property type="project" value="InterPro"/>
</dbReference>
<evidence type="ECO:0000313" key="4">
    <source>
        <dbReference type="EMBL" id="KRU11475.1"/>
    </source>
</evidence>
<dbReference type="InterPro" id="IPR014001">
    <property type="entry name" value="Helicase_ATP-bd"/>
</dbReference>
<evidence type="ECO:0000259" key="1">
    <source>
        <dbReference type="PROSITE" id="PS51192"/>
    </source>
</evidence>
<feature type="domain" description="Helicase C-terminal" evidence="2">
    <location>
        <begin position="270"/>
        <end position="434"/>
    </location>
</feature>
<dbReference type="SMART" id="SM00487">
    <property type="entry name" value="DEXDc"/>
    <property type="match status" value="1"/>
</dbReference>
<dbReference type="KEGG" id="cpat:CLPA_c24570"/>
<dbReference type="AlphaFoldDB" id="A0A0H3J5P3"/>
<dbReference type="Gene3D" id="3.40.50.300">
    <property type="entry name" value="P-loop containing nucleotide triphosphate hydrolases"/>
    <property type="match status" value="2"/>
</dbReference>
<dbReference type="GO" id="GO:0005829">
    <property type="term" value="C:cytosol"/>
    <property type="evidence" value="ECO:0007669"/>
    <property type="project" value="TreeGrafter"/>
</dbReference>
<dbReference type="GO" id="GO:0016787">
    <property type="term" value="F:hydrolase activity"/>
    <property type="evidence" value="ECO:0007669"/>
    <property type="project" value="InterPro"/>
</dbReference>
<gene>
    <name evidence="3" type="ORF">CLPA_c24570</name>
    <name evidence="4" type="ORF">CP6013_00722</name>
</gene>
<dbReference type="InterPro" id="IPR027417">
    <property type="entry name" value="P-loop_NTPase"/>
</dbReference>
<protein>
    <submittedName>
        <fullName evidence="3">DNA or RNA helicases of superfamily II</fullName>
    </submittedName>
    <submittedName>
        <fullName evidence="4">Type III restriction protein res subunit</fullName>
    </submittedName>
</protein>
<dbReference type="InterPro" id="IPR006935">
    <property type="entry name" value="Helicase/UvrB_N"/>
</dbReference>
<dbReference type="GeneID" id="93074596"/>
<keyword evidence="6" id="KW-1185">Reference proteome</keyword>
<dbReference type="RefSeq" id="WP_003447576.1">
    <property type="nucleotide sequence ID" value="NZ_ANZB01000015.1"/>
</dbReference>
<dbReference type="SUPFAM" id="SSF52540">
    <property type="entry name" value="P-loop containing nucleoside triphosphate hydrolases"/>
    <property type="match status" value="1"/>
</dbReference>
<dbReference type="PATRIC" id="fig|1262449.3.peg.3579"/>